<keyword evidence="2" id="KW-1185">Reference proteome</keyword>
<evidence type="ECO:0000313" key="2">
    <source>
        <dbReference type="Proteomes" id="UP000254425"/>
    </source>
</evidence>
<organism evidence="1 2">
    <name type="scientific">Streptomyces armeniacus</name>
    <dbReference type="NCBI Taxonomy" id="83291"/>
    <lineage>
        <taxon>Bacteria</taxon>
        <taxon>Bacillati</taxon>
        <taxon>Actinomycetota</taxon>
        <taxon>Actinomycetes</taxon>
        <taxon>Kitasatosporales</taxon>
        <taxon>Streptomycetaceae</taxon>
        <taxon>Streptomyces</taxon>
    </lineage>
</organism>
<reference evidence="1 2" key="1">
    <citation type="submission" date="2018-07" db="EMBL/GenBank/DDBJ databases">
        <title>Draft genome of the type strain Streptomyces armeniacus ATCC 15676.</title>
        <authorList>
            <person name="Labana P."/>
            <person name="Gosse J.T."/>
            <person name="Boddy C.N."/>
        </authorList>
    </citation>
    <scope>NUCLEOTIDE SEQUENCE [LARGE SCALE GENOMIC DNA]</scope>
    <source>
        <strain evidence="1 2">ATCC 15676</strain>
    </source>
</reference>
<dbReference type="EMBL" id="CP031320">
    <property type="protein sequence ID" value="AXK32514.1"/>
    <property type="molecule type" value="Genomic_DNA"/>
</dbReference>
<sequence>MAERQGGAAVGQLGISITLQGHQRALTVESIDIVPKAPQATRPFDGALLCSEGQGDSPKVKLAADMDDPDPYLYDEDSPHRSHFHDNVITLAPQEQVSIRAFFQSKQGHREFELVMRYTLNGKRHSQKIPPPRGKAYAVTALNDTYDIGYLYAPTGPHRMTAPEMCEFSAAKKCR</sequence>
<protein>
    <submittedName>
        <fullName evidence="1">Uncharacterized protein</fullName>
    </submittedName>
</protein>
<dbReference type="AlphaFoldDB" id="A0A345XLJ8"/>
<proteinExistence type="predicted"/>
<accession>A0A345XLJ8</accession>
<evidence type="ECO:0000313" key="1">
    <source>
        <dbReference type="EMBL" id="AXK32514.1"/>
    </source>
</evidence>
<dbReference type="Proteomes" id="UP000254425">
    <property type="component" value="Chromosome"/>
</dbReference>
<gene>
    <name evidence="1" type="ORF">DVA86_07465</name>
</gene>
<name>A0A345XLJ8_9ACTN</name>
<dbReference type="KEGG" id="sarm:DVA86_07465"/>